<dbReference type="InterPro" id="IPR010917">
    <property type="entry name" value="TonB_rcpt_CS"/>
</dbReference>
<dbReference type="EMBL" id="NEVM01000002">
    <property type="protein sequence ID" value="OZI35099.1"/>
    <property type="molecule type" value="Genomic_DNA"/>
</dbReference>
<evidence type="ECO:0000256" key="6">
    <source>
        <dbReference type="ARBA" id="ARBA00022692"/>
    </source>
</evidence>
<evidence type="ECO:0000256" key="3">
    <source>
        <dbReference type="ARBA" id="ARBA00022448"/>
    </source>
</evidence>
<evidence type="ECO:0000313" key="19">
    <source>
        <dbReference type="EMBL" id="OZI35099.1"/>
    </source>
</evidence>
<comment type="caution">
    <text evidence="19">The sequence shown here is derived from an EMBL/GenBank/DDBJ whole genome shotgun (WGS) entry which is preliminary data.</text>
</comment>
<gene>
    <name evidence="19" type="ORF">CAL29_14805</name>
</gene>
<dbReference type="SUPFAM" id="SSF56935">
    <property type="entry name" value="Porins"/>
    <property type="match status" value="1"/>
</dbReference>
<dbReference type="PROSITE" id="PS52016">
    <property type="entry name" value="TONB_DEPENDENT_REC_3"/>
    <property type="match status" value="1"/>
</dbReference>
<dbReference type="Pfam" id="PF07715">
    <property type="entry name" value="Plug"/>
    <property type="match status" value="1"/>
</dbReference>
<evidence type="ECO:0000256" key="10">
    <source>
        <dbReference type="ARBA" id="ARBA00023077"/>
    </source>
</evidence>
<dbReference type="InterPro" id="IPR012910">
    <property type="entry name" value="Plug_dom"/>
</dbReference>
<dbReference type="InterPro" id="IPR000531">
    <property type="entry name" value="Beta-barrel_TonB"/>
</dbReference>
<dbReference type="Gene3D" id="2.40.170.20">
    <property type="entry name" value="TonB-dependent receptor, beta-barrel domain"/>
    <property type="match status" value="1"/>
</dbReference>
<keyword evidence="13 14" id="KW-0998">Cell outer membrane</keyword>
<dbReference type="PANTHER" id="PTHR32552">
    <property type="entry name" value="FERRICHROME IRON RECEPTOR-RELATED"/>
    <property type="match status" value="1"/>
</dbReference>
<reference evidence="20" key="1">
    <citation type="submission" date="2017-05" db="EMBL/GenBank/DDBJ databases">
        <title>Complete and WGS of Bordetella genogroups.</title>
        <authorList>
            <person name="Spilker T."/>
            <person name="Lipuma J."/>
        </authorList>
    </citation>
    <scope>NUCLEOTIDE SEQUENCE [LARGE SCALE GENOMIC DNA]</scope>
    <source>
        <strain evidence="20">AU16122</strain>
    </source>
</reference>
<evidence type="ECO:0000256" key="16">
    <source>
        <dbReference type="RuleBase" id="RU003357"/>
    </source>
</evidence>
<keyword evidence="11 14" id="KW-0472">Membrane</keyword>
<feature type="short sequence motif" description="TonB C-terminal box" evidence="15">
    <location>
        <begin position="694"/>
        <end position="711"/>
    </location>
</feature>
<evidence type="ECO:0000256" key="9">
    <source>
        <dbReference type="ARBA" id="ARBA00023065"/>
    </source>
</evidence>
<dbReference type="Gene3D" id="3.55.50.30">
    <property type="match status" value="1"/>
</dbReference>
<keyword evidence="20" id="KW-1185">Reference proteome</keyword>
<dbReference type="Gene3D" id="2.170.130.10">
    <property type="entry name" value="TonB-dependent receptor, plug domain"/>
    <property type="match status" value="1"/>
</dbReference>
<evidence type="ECO:0000256" key="2">
    <source>
        <dbReference type="ARBA" id="ARBA00009810"/>
    </source>
</evidence>
<evidence type="ECO:0008006" key="21">
    <source>
        <dbReference type="Google" id="ProtNLM"/>
    </source>
</evidence>
<dbReference type="PANTHER" id="PTHR32552:SF82">
    <property type="entry name" value="FCUA PROTEIN"/>
    <property type="match status" value="1"/>
</dbReference>
<dbReference type="GO" id="GO:0009279">
    <property type="term" value="C:cell outer membrane"/>
    <property type="evidence" value="ECO:0007669"/>
    <property type="project" value="UniProtKB-SubCell"/>
</dbReference>
<feature type="domain" description="TonB-dependent receptor plug" evidence="18">
    <location>
        <begin position="70"/>
        <end position="171"/>
    </location>
</feature>
<keyword evidence="7" id="KW-0732">Signal</keyword>
<dbReference type="GO" id="GO:0015344">
    <property type="term" value="F:siderophore uptake transmembrane transporter activity"/>
    <property type="evidence" value="ECO:0007669"/>
    <property type="project" value="TreeGrafter"/>
</dbReference>
<evidence type="ECO:0000256" key="1">
    <source>
        <dbReference type="ARBA" id="ARBA00004571"/>
    </source>
</evidence>
<evidence type="ECO:0000256" key="11">
    <source>
        <dbReference type="ARBA" id="ARBA00023136"/>
    </source>
</evidence>
<keyword evidence="6 14" id="KW-0812">Transmembrane</keyword>
<name>A0A261SCH5_9BORD</name>
<evidence type="ECO:0000256" key="4">
    <source>
        <dbReference type="ARBA" id="ARBA00022452"/>
    </source>
</evidence>
<evidence type="ECO:0000256" key="5">
    <source>
        <dbReference type="ARBA" id="ARBA00022496"/>
    </source>
</evidence>
<accession>A0A261SCH5</accession>
<keyword evidence="5" id="KW-0410">Iron transport</keyword>
<keyword evidence="12" id="KW-0675">Receptor</keyword>
<evidence type="ECO:0000256" key="15">
    <source>
        <dbReference type="PROSITE-ProRule" id="PRU10144"/>
    </source>
</evidence>
<keyword evidence="9" id="KW-0406">Ion transport</keyword>
<keyword evidence="4 14" id="KW-1134">Transmembrane beta strand</keyword>
<dbReference type="InterPro" id="IPR037066">
    <property type="entry name" value="Plug_dom_sf"/>
</dbReference>
<evidence type="ECO:0000256" key="7">
    <source>
        <dbReference type="ARBA" id="ARBA00022729"/>
    </source>
</evidence>
<evidence type="ECO:0000259" key="17">
    <source>
        <dbReference type="Pfam" id="PF00593"/>
    </source>
</evidence>
<dbReference type="NCBIfam" id="TIGR01783">
    <property type="entry name" value="TonB-siderophor"/>
    <property type="match status" value="1"/>
</dbReference>
<evidence type="ECO:0000313" key="20">
    <source>
        <dbReference type="Proteomes" id="UP000216020"/>
    </source>
</evidence>
<comment type="subcellular location">
    <subcellularLocation>
        <location evidence="1 14">Cell outer membrane</location>
        <topology evidence="1 14">Multi-pass membrane protein</topology>
    </subcellularLocation>
</comment>
<comment type="similarity">
    <text evidence="2 14 16">Belongs to the TonB-dependent receptor family.</text>
</comment>
<evidence type="ECO:0000256" key="13">
    <source>
        <dbReference type="ARBA" id="ARBA00023237"/>
    </source>
</evidence>
<evidence type="ECO:0000259" key="18">
    <source>
        <dbReference type="Pfam" id="PF07715"/>
    </source>
</evidence>
<evidence type="ECO:0000256" key="8">
    <source>
        <dbReference type="ARBA" id="ARBA00023004"/>
    </source>
</evidence>
<dbReference type="InterPro" id="IPR039426">
    <property type="entry name" value="TonB-dep_rcpt-like"/>
</dbReference>
<organism evidence="19 20">
    <name type="scientific">Bordetella genomosp. 10</name>
    <dbReference type="NCBI Taxonomy" id="1416804"/>
    <lineage>
        <taxon>Bacteria</taxon>
        <taxon>Pseudomonadati</taxon>
        <taxon>Pseudomonadota</taxon>
        <taxon>Betaproteobacteria</taxon>
        <taxon>Burkholderiales</taxon>
        <taxon>Alcaligenaceae</taxon>
        <taxon>Bordetella</taxon>
    </lineage>
</organism>
<keyword evidence="10 16" id="KW-0798">TonB box</keyword>
<dbReference type="InterPro" id="IPR036942">
    <property type="entry name" value="Beta-barrel_TonB_sf"/>
</dbReference>
<sequence length="711" mass="77802">MTLSQALSRVLAGSGLVAVSSGSAVIIQRPSSAQGATTLPTVLVTAEGAVANSMNLQQPVASGTLGNRSQLDTPFSTTIVSSQEIENRQVTTLGSLFAGDASAVPAGATYSGRPNYLQVRGLRLDDSNGAKINGLPVVNYGVEMPYEQFERVELLKGLSGFMYGFGSPGGIVNFVTKKPPVGDKPVRSIDIGYTSDHVWSRHIDLGDRFGNDGRFGYRLNATHEEGTTYNNGKINRDSVSLGLDARLTPDLLWTFDGLYQKRRAEGTVYVNTSSFTGASLPSALNGRTNLTSSDNSPNKTEFYMMSTGLQYSINADWKISTNYSYTRTKKRYQEDYLYLLTEGGDYRESVFDWANNFGFHQMQVMADGKVRTGPIEHQLVFGAQRISQYTDTASNGSFGSIGTGNLYDDNTNVYNVTRIPQTYRAIDIRQNVLFASDTVKFNDQWSLIAGGRYTDYQQKGRNKAGDVTSTYTKNQVFTPTLALMYKPLATTTIYGSYVESLEAGTIVSPIYTNANSVLSPLKSKQYEFGVKTEQDDWSATAALFRIERGAAYVTPDNTYVQDGRVRFQGLELGSIGKLTRAWTAGANLMLLDSEYRRTASLQEGNRVAAAPRYVVALQTSYDIGAVPGLSVGMDGKYIGRSNLKSNGTLPMPSFWVFNAGASYHTRVSSYPVTLRLAVDNIANKRYWYAQGEDGLLIGTPRTVSLNAKIEF</sequence>
<dbReference type="GO" id="GO:0038023">
    <property type="term" value="F:signaling receptor activity"/>
    <property type="evidence" value="ECO:0007669"/>
    <property type="project" value="InterPro"/>
</dbReference>
<dbReference type="CDD" id="cd01347">
    <property type="entry name" value="ligand_gated_channel"/>
    <property type="match status" value="1"/>
</dbReference>
<keyword evidence="8" id="KW-0408">Iron</keyword>
<dbReference type="Pfam" id="PF00593">
    <property type="entry name" value="TonB_dep_Rec_b-barrel"/>
    <property type="match status" value="1"/>
</dbReference>
<dbReference type="AlphaFoldDB" id="A0A261SCH5"/>
<dbReference type="InterPro" id="IPR010105">
    <property type="entry name" value="TonB_sidphr_rcpt"/>
</dbReference>
<dbReference type="Proteomes" id="UP000216020">
    <property type="component" value="Unassembled WGS sequence"/>
</dbReference>
<feature type="domain" description="TonB-dependent receptor-like beta-barrel" evidence="17">
    <location>
        <begin position="271"/>
        <end position="681"/>
    </location>
</feature>
<evidence type="ECO:0000256" key="12">
    <source>
        <dbReference type="ARBA" id="ARBA00023170"/>
    </source>
</evidence>
<proteinExistence type="inferred from homology"/>
<keyword evidence="3 14" id="KW-0813">Transport</keyword>
<protein>
    <recommendedName>
        <fullName evidence="21">TonB-dependent siderophore receptor</fullName>
    </recommendedName>
</protein>
<evidence type="ECO:0000256" key="14">
    <source>
        <dbReference type="PROSITE-ProRule" id="PRU01360"/>
    </source>
</evidence>
<dbReference type="PROSITE" id="PS01156">
    <property type="entry name" value="TONB_DEPENDENT_REC_2"/>
    <property type="match status" value="1"/>
</dbReference>
<dbReference type="GO" id="GO:0015891">
    <property type="term" value="P:siderophore transport"/>
    <property type="evidence" value="ECO:0007669"/>
    <property type="project" value="InterPro"/>
</dbReference>